<dbReference type="InterPro" id="IPR036291">
    <property type="entry name" value="NAD(P)-bd_dom_sf"/>
</dbReference>
<feature type="domain" description="Ketoreductase" evidence="4">
    <location>
        <begin position="5"/>
        <end position="178"/>
    </location>
</feature>
<dbReference type="GO" id="GO:0016020">
    <property type="term" value="C:membrane"/>
    <property type="evidence" value="ECO:0007669"/>
    <property type="project" value="TreeGrafter"/>
</dbReference>
<dbReference type="NCBIfam" id="NF006123">
    <property type="entry name" value="PRK08267.1"/>
    <property type="match status" value="1"/>
</dbReference>
<accession>A0A1I4PYG0</accession>
<evidence type="ECO:0000259" key="4">
    <source>
        <dbReference type="SMART" id="SM00822"/>
    </source>
</evidence>
<evidence type="ECO:0000256" key="1">
    <source>
        <dbReference type="ARBA" id="ARBA00006484"/>
    </source>
</evidence>
<dbReference type="Proteomes" id="UP000198519">
    <property type="component" value="Unassembled WGS sequence"/>
</dbReference>
<dbReference type="InterPro" id="IPR057326">
    <property type="entry name" value="KR_dom"/>
</dbReference>
<gene>
    <name evidence="5" type="ORF">SAMN04487963_2071</name>
</gene>
<keyword evidence="2" id="KW-0560">Oxidoreductase</keyword>
<dbReference type="InterPro" id="IPR002347">
    <property type="entry name" value="SDR_fam"/>
</dbReference>
<dbReference type="SMART" id="SM00822">
    <property type="entry name" value="PKS_KR"/>
    <property type="match status" value="1"/>
</dbReference>
<evidence type="ECO:0000256" key="2">
    <source>
        <dbReference type="ARBA" id="ARBA00023002"/>
    </source>
</evidence>
<comment type="similarity">
    <text evidence="1 3">Belongs to the short-chain dehydrogenases/reductases (SDR) family.</text>
</comment>
<name>A0A1I4PYG0_9GAMM</name>
<dbReference type="PANTHER" id="PTHR44196">
    <property type="entry name" value="DEHYDROGENASE/REDUCTASE SDR FAMILY MEMBER 7B"/>
    <property type="match status" value="1"/>
</dbReference>
<dbReference type="PRINTS" id="PR00081">
    <property type="entry name" value="GDHRDH"/>
</dbReference>
<evidence type="ECO:0000313" key="5">
    <source>
        <dbReference type="EMBL" id="SFM32784.1"/>
    </source>
</evidence>
<reference evidence="6" key="1">
    <citation type="submission" date="2016-10" db="EMBL/GenBank/DDBJ databases">
        <authorList>
            <person name="Varghese N."/>
            <person name="Submissions S."/>
        </authorList>
    </citation>
    <scope>NUCLEOTIDE SEQUENCE [LARGE SCALE GENOMIC DNA]</scope>
    <source>
        <strain evidence="6">CGMCC 1.7061</strain>
    </source>
</reference>
<sequence length="256" mass="27469">MPQTKTILITGAASGIGRKTAELFASRGWLVGAADINPAALDKLVEDIGSSNVIPLVSNVSTKEEADAMVQSFLSHTGGTLDCLFNCAGVLFMGPHENITSEQKKLLIDVNVNGVIHCTDAAFDALKNTPKAHIVSMCSASSEFGAPHHAVYGATKAFVRNFTEALNVEFSQHDIQVSDIVVAYVQTPMVFDAQVKAKSIEKLGVKVKPEDVANRVWEAAHGNKTHWYVGADSRLMNLVVRALGQKSKYVYQALGG</sequence>
<dbReference type="SUPFAM" id="SSF51735">
    <property type="entry name" value="NAD(P)-binding Rossmann-fold domains"/>
    <property type="match status" value="1"/>
</dbReference>
<dbReference type="EMBL" id="FOUE01000003">
    <property type="protein sequence ID" value="SFM32784.1"/>
    <property type="molecule type" value="Genomic_DNA"/>
</dbReference>
<keyword evidence="6" id="KW-1185">Reference proteome</keyword>
<dbReference type="Gene3D" id="3.40.50.720">
    <property type="entry name" value="NAD(P)-binding Rossmann-like Domain"/>
    <property type="match status" value="1"/>
</dbReference>
<dbReference type="GO" id="GO:0016491">
    <property type="term" value="F:oxidoreductase activity"/>
    <property type="evidence" value="ECO:0007669"/>
    <property type="project" value="UniProtKB-KW"/>
</dbReference>
<proteinExistence type="inferred from homology"/>
<protein>
    <submittedName>
        <fullName evidence="5">NADP-dependent 3-hydroxy acid dehydrogenase YdfG</fullName>
    </submittedName>
</protein>
<evidence type="ECO:0000313" key="6">
    <source>
        <dbReference type="Proteomes" id="UP000198519"/>
    </source>
</evidence>
<dbReference type="AlphaFoldDB" id="A0A1I4PYG0"/>
<dbReference type="PANTHER" id="PTHR44196:SF1">
    <property type="entry name" value="DEHYDROGENASE_REDUCTASE SDR FAMILY MEMBER 7B"/>
    <property type="match status" value="1"/>
</dbReference>
<dbReference type="STRING" id="488535.SAMN04487963_2071"/>
<evidence type="ECO:0000256" key="3">
    <source>
        <dbReference type="RuleBase" id="RU000363"/>
    </source>
</evidence>
<dbReference type="RefSeq" id="WP_175481892.1">
    <property type="nucleotide sequence ID" value="NZ_FOUE01000003.1"/>
</dbReference>
<dbReference type="PRINTS" id="PR00080">
    <property type="entry name" value="SDRFAMILY"/>
</dbReference>
<dbReference type="Pfam" id="PF00106">
    <property type="entry name" value="adh_short"/>
    <property type="match status" value="1"/>
</dbReference>
<organism evidence="5 6">
    <name type="scientific">Marinobacter zhejiangensis</name>
    <dbReference type="NCBI Taxonomy" id="488535"/>
    <lineage>
        <taxon>Bacteria</taxon>
        <taxon>Pseudomonadati</taxon>
        <taxon>Pseudomonadota</taxon>
        <taxon>Gammaproteobacteria</taxon>
        <taxon>Pseudomonadales</taxon>
        <taxon>Marinobacteraceae</taxon>
        <taxon>Marinobacter</taxon>
    </lineage>
</organism>